<comment type="caution">
    <text evidence="2">The sequence shown here is derived from an EMBL/GenBank/DDBJ whole genome shotgun (WGS) entry which is preliminary data.</text>
</comment>
<keyword evidence="1" id="KW-0732">Signal</keyword>
<organism evidence="2 3">
    <name type="scientific">Coccomyxa subellipsoidea</name>
    <dbReference type="NCBI Taxonomy" id="248742"/>
    <lineage>
        <taxon>Eukaryota</taxon>
        <taxon>Viridiplantae</taxon>
        <taxon>Chlorophyta</taxon>
        <taxon>core chlorophytes</taxon>
        <taxon>Trebouxiophyceae</taxon>
        <taxon>Trebouxiophyceae incertae sedis</taxon>
        <taxon>Coccomyxaceae</taxon>
        <taxon>Coccomyxa</taxon>
    </lineage>
</organism>
<gene>
    <name evidence="2" type="ORF">WJX75_005442</name>
</gene>
<dbReference type="PROSITE" id="PS51257">
    <property type="entry name" value="PROKAR_LIPOPROTEIN"/>
    <property type="match status" value="1"/>
</dbReference>
<proteinExistence type="predicted"/>
<reference evidence="2 3" key="1">
    <citation type="journal article" date="2024" name="Nat. Commun.">
        <title>Phylogenomics reveals the evolutionary origins of lichenization in chlorophyte algae.</title>
        <authorList>
            <person name="Puginier C."/>
            <person name="Libourel C."/>
            <person name="Otte J."/>
            <person name="Skaloud P."/>
            <person name="Haon M."/>
            <person name="Grisel S."/>
            <person name="Petersen M."/>
            <person name="Berrin J.G."/>
            <person name="Delaux P.M."/>
            <person name="Dal Grande F."/>
            <person name="Keller J."/>
        </authorList>
    </citation>
    <scope>NUCLEOTIDE SEQUENCE [LARGE SCALE GENOMIC DNA]</scope>
    <source>
        <strain evidence="2 3">SAG 216-7</strain>
    </source>
</reference>
<protein>
    <submittedName>
        <fullName evidence="2">Uncharacterized protein</fullName>
    </submittedName>
</protein>
<keyword evidence="3" id="KW-1185">Reference proteome</keyword>
<sequence length="322" mass="33419">MWTHDFRLDRLSTLTMASRAGLFAGLVLALLACSALADDQLPTADLLIPQNEGDYSNLLAALMDQQHKVLTTTLGADHPQVALASTLVDLQTTVGSLMANLTADYANFVKFITTAPTFFNQLSADASLLNKQIVATIRAVSPNLANAIGPGIGAPAFFVNKPNTVTASQTLASVSEQLFSIAPCLIALSQTGVQVNPILIGVSPRLLQLDAVGVQVQPELITVDPTLINIAPNGVNASPTNVKASPTFIDVSPTVKVVPNSNKAPTISAGIAIKPNPDAPTITNEWGKVVATAPTPKLTPVNADGSPIKAAAAKAPATGRRL</sequence>
<accession>A0ABR2YN55</accession>
<dbReference type="EMBL" id="JALJOT010000008">
    <property type="protein sequence ID" value="KAK9908282.1"/>
    <property type="molecule type" value="Genomic_DNA"/>
</dbReference>
<evidence type="ECO:0000313" key="2">
    <source>
        <dbReference type="EMBL" id="KAK9908282.1"/>
    </source>
</evidence>
<evidence type="ECO:0000313" key="3">
    <source>
        <dbReference type="Proteomes" id="UP001491310"/>
    </source>
</evidence>
<feature type="chain" id="PRO_5047168369" evidence="1">
    <location>
        <begin position="38"/>
        <end position="322"/>
    </location>
</feature>
<feature type="signal peptide" evidence="1">
    <location>
        <begin position="1"/>
        <end position="37"/>
    </location>
</feature>
<name>A0ABR2YN55_9CHLO</name>
<evidence type="ECO:0000256" key="1">
    <source>
        <dbReference type="SAM" id="SignalP"/>
    </source>
</evidence>
<dbReference type="Proteomes" id="UP001491310">
    <property type="component" value="Unassembled WGS sequence"/>
</dbReference>